<gene>
    <name evidence="1" type="ORF">LOY88_006038</name>
</gene>
<evidence type="ECO:0000313" key="1">
    <source>
        <dbReference type="EMBL" id="KAI2382417.1"/>
    </source>
</evidence>
<name>A0ACB8UP78_9EURO</name>
<accession>A0ACB8UP78</accession>
<protein>
    <submittedName>
        <fullName evidence="1">Uncharacterized protein</fullName>
    </submittedName>
</protein>
<sequence length="543" mass="62488">MLSHKILVILQNPLRKHLYYQIPTNLFFGIRLDAGCSFNEDQRLRERYVRFNAQELMRTAARAVGSDCVHIEKMAEGGFNKIFLLTMDNGNEVIARIPTPIAGPPFYSTASEVATMDFLRTILDLPIPEVLAHSSTADNPVGSEYVIMERIRGESLASRWLTLSTNEIKGVMNQLARMEERLFSYRFPAFGSLYYNEDIPMGIPLTSAERFCIGPIAKRVFWFDERQDLNIDRGPWTQPKDAMTAAASRELTWIRRFATPQRRRTFILPTQELLDPSEHSSLLSQYLLAAHFLVPQDTTVCQPTLRHPDLSLPNIILEPNSSKIISFIDWQDTAILPLFMQAGYPAFCEHELSRPQSIKRPELPDDFDRLSDSEKQKAWIKHRLEEGNLYYTAATGLGNKLHYKTMRLKNIGLLQFLISQTGYPWDADYINLKMSLVYVAKNWDTFSPEHPCPIFFTPEEQQTALCEASDWNESASMLSQMRESMSIDSEGGTEPENFDFAMNINLEFRMEMVKQAEPHQRNICWQTWPFKDDDDQSPAPPIY</sequence>
<organism evidence="1">
    <name type="scientific">Ophidiomyces ophidiicola</name>
    <dbReference type="NCBI Taxonomy" id="1387563"/>
    <lineage>
        <taxon>Eukaryota</taxon>
        <taxon>Fungi</taxon>
        <taxon>Dikarya</taxon>
        <taxon>Ascomycota</taxon>
        <taxon>Pezizomycotina</taxon>
        <taxon>Eurotiomycetes</taxon>
        <taxon>Eurotiomycetidae</taxon>
        <taxon>Onygenales</taxon>
        <taxon>Onygenaceae</taxon>
        <taxon>Ophidiomyces</taxon>
    </lineage>
</organism>
<proteinExistence type="predicted"/>
<comment type="caution">
    <text evidence="1">The sequence shown here is derived from an EMBL/GenBank/DDBJ whole genome shotgun (WGS) entry which is preliminary data.</text>
</comment>
<dbReference type="EMBL" id="JALBCA010000125">
    <property type="protein sequence ID" value="KAI2382417.1"/>
    <property type="molecule type" value="Genomic_DNA"/>
</dbReference>
<reference evidence="1" key="1">
    <citation type="journal article" date="2022" name="bioRxiv">
        <title>Population genetic analysis of Ophidiomyces ophidiicola, the causative agent of snake fungal disease, indicates recent introductions to the USA.</title>
        <authorList>
            <person name="Ladner J.T."/>
            <person name="Palmer J.M."/>
            <person name="Ettinger C.L."/>
            <person name="Stajich J.E."/>
            <person name="Farrell T.M."/>
            <person name="Glorioso B.M."/>
            <person name="Lawson B."/>
            <person name="Price S.J."/>
            <person name="Stengle A.G."/>
            <person name="Grear D.A."/>
            <person name="Lorch J.M."/>
        </authorList>
    </citation>
    <scope>NUCLEOTIDE SEQUENCE</scope>
    <source>
        <strain evidence="1">NWHC 24266-5</strain>
    </source>
</reference>